<reference evidence="3 4" key="1">
    <citation type="submission" date="2016-10" db="EMBL/GenBank/DDBJ databases">
        <authorList>
            <person name="de Groot N.N."/>
        </authorList>
    </citation>
    <scope>NUCLEOTIDE SEQUENCE [LARGE SCALE GENOMIC DNA]</scope>
    <source>
        <strain evidence="3 4">CGMCC 1.7659</strain>
    </source>
</reference>
<dbReference type="NCBIfam" id="TIGR01451">
    <property type="entry name" value="B_ant_repeat"/>
    <property type="match status" value="1"/>
</dbReference>
<gene>
    <name evidence="3" type="ORF">SAMN05216289_12555</name>
</gene>
<dbReference type="InterPro" id="IPR047589">
    <property type="entry name" value="DUF11_rpt"/>
</dbReference>
<organism evidence="3 4">
    <name type="scientific">Dokdonella immobilis</name>
    <dbReference type="NCBI Taxonomy" id="578942"/>
    <lineage>
        <taxon>Bacteria</taxon>
        <taxon>Pseudomonadati</taxon>
        <taxon>Pseudomonadota</taxon>
        <taxon>Gammaproteobacteria</taxon>
        <taxon>Lysobacterales</taxon>
        <taxon>Rhodanobacteraceae</taxon>
        <taxon>Dokdonella</taxon>
    </lineage>
</organism>
<evidence type="ECO:0000313" key="3">
    <source>
        <dbReference type="EMBL" id="SFN49202.1"/>
    </source>
</evidence>
<feature type="region of interest" description="Disordered" evidence="1">
    <location>
        <begin position="415"/>
        <end position="440"/>
    </location>
</feature>
<proteinExistence type="predicted"/>
<dbReference type="STRING" id="578942.SAMN05216289_12555"/>
<feature type="compositionally biased region" description="Polar residues" evidence="1">
    <location>
        <begin position="417"/>
        <end position="426"/>
    </location>
</feature>
<evidence type="ECO:0000313" key="4">
    <source>
        <dbReference type="Proteomes" id="UP000198575"/>
    </source>
</evidence>
<dbReference type="Pfam" id="PF01345">
    <property type="entry name" value="DUF11"/>
    <property type="match status" value="1"/>
</dbReference>
<feature type="compositionally biased region" description="Low complexity" evidence="1">
    <location>
        <begin position="284"/>
        <end position="294"/>
    </location>
</feature>
<protein>
    <submittedName>
        <fullName evidence="3">Conserved repeat domain-containing protein</fullName>
    </submittedName>
</protein>
<sequence length="693" mass="67064">MTFSSLSNCARLTIASTFRLFPTLACFLVVAATAVVPQSAHAWWPGKDGARTVAANTAYTALPEVRITTLTAAAVSGDSTLTLASTAGITAGDVLLVYQAQGATINTGNTAAYGAVTSLGNAGRFEFVNVISVAGNVVTLSPACSPTLLRFSYNNGSQVIRVPQYSTLTVNAGVVITAPLWNGSTGGVMPILVQNTLTLNGDLSANGAGFRGGVLENDTTDAGTDVSLYRGAASTDGAEKGEGIAGFQAAYDALNGRYGRGAPANGGGGGNAHNGGGGGGANGNNGVAWNGQGNPDRTTAAWDAAWNLDGTLTATTTSSGGGRGGYTYGANNQDALTVAPGNAGWGGNNRRERGGIGGRPLANNPSIAGDTRLFLGGGGGAGDANNSAGSSGARGGGMVIVVAGTISGSGRILANGDTATNSTPNHNDAPGGGGGGGSILASAGTASGVTLRANGGNGGNQLITGNESEGPGGGGGGGYIAASAGLTTAVAAGVNGTTSSGAVTEFIPNGSTRGGSGLAGLAPALASQPICTSSITDLAATKSNGVASVVAGSTTNYTIRITNNGPTPVTGAIITDPAVAGLAKTGIVCSGTPGQCTVGTTPGIAQLQTGYALPALAVGQFYEIVVSATVTASSGSVSNTVSVATPTGTVDSTPGNNSATDTDTILAPQLTIIKTASASPWTVGVAASYTLSV</sequence>
<evidence type="ECO:0000256" key="1">
    <source>
        <dbReference type="SAM" id="MobiDB-lite"/>
    </source>
</evidence>
<dbReference type="AlphaFoldDB" id="A0A1I4ZG25"/>
<accession>A0A1I4ZG25</accession>
<evidence type="ECO:0000259" key="2">
    <source>
        <dbReference type="Pfam" id="PF01345"/>
    </source>
</evidence>
<dbReference type="InterPro" id="IPR001434">
    <property type="entry name" value="OmcB-like_DUF11"/>
</dbReference>
<keyword evidence="4" id="KW-1185">Reference proteome</keyword>
<dbReference type="Proteomes" id="UP000198575">
    <property type="component" value="Unassembled WGS sequence"/>
</dbReference>
<name>A0A1I4ZG25_9GAMM</name>
<feature type="domain" description="DUF11" evidence="2">
    <location>
        <begin position="537"/>
        <end position="661"/>
    </location>
</feature>
<feature type="region of interest" description="Disordered" evidence="1">
    <location>
        <begin position="269"/>
        <end position="295"/>
    </location>
</feature>
<dbReference type="EMBL" id="FOVF01000025">
    <property type="protein sequence ID" value="SFN49202.1"/>
    <property type="molecule type" value="Genomic_DNA"/>
</dbReference>
<feature type="compositionally biased region" description="Gly residues" evidence="1">
    <location>
        <begin position="269"/>
        <end position="283"/>
    </location>
</feature>
<feature type="non-terminal residue" evidence="3">
    <location>
        <position position="693"/>
    </location>
</feature>